<accession>A0A1Y2GQJ3</accession>
<dbReference type="AlphaFoldDB" id="A0A1Y2GQJ3"/>
<evidence type="ECO:0000256" key="1">
    <source>
        <dbReference type="SAM" id="Phobius"/>
    </source>
</evidence>
<dbReference type="GeneID" id="33572718"/>
<sequence length="68" mass="7624">MPVPLFNSLTQFSVDLGTGLIFTLICSCFLYFLLRHVCGLCIFYSAIYWLFLFFASPCLSSLCALPNA</sequence>
<dbReference type="EMBL" id="MCFF01000016">
    <property type="protein sequence ID" value="ORZ17525.1"/>
    <property type="molecule type" value="Genomic_DNA"/>
</dbReference>
<evidence type="ECO:0000313" key="3">
    <source>
        <dbReference type="Proteomes" id="UP000193648"/>
    </source>
</evidence>
<keyword evidence="3" id="KW-1185">Reference proteome</keyword>
<keyword evidence="1" id="KW-0472">Membrane</keyword>
<dbReference type="RefSeq" id="XP_021881912.1">
    <property type="nucleotide sequence ID" value="XM_022030877.1"/>
</dbReference>
<dbReference type="InParanoid" id="A0A1Y2GQJ3"/>
<evidence type="ECO:0000313" key="2">
    <source>
        <dbReference type="EMBL" id="ORZ17525.1"/>
    </source>
</evidence>
<comment type="caution">
    <text evidence="2">The sequence shown here is derived from an EMBL/GenBank/DDBJ whole genome shotgun (WGS) entry which is preliminary data.</text>
</comment>
<dbReference type="Proteomes" id="UP000193648">
    <property type="component" value="Unassembled WGS sequence"/>
</dbReference>
<gene>
    <name evidence="2" type="ORF">BCR41DRAFT_49792</name>
</gene>
<organism evidence="2 3">
    <name type="scientific">Lobosporangium transversale</name>
    <dbReference type="NCBI Taxonomy" id="64571"/>
    <lineage>
        <taxon>Eukaryota</taxon>
        <taxon>Fungi</taxon>
        <taxon>Fungi incertae sedis</taxon>
        <taxon>Mucoromycota</taxon>
        <taxon>Mortierellomycotina</taxon>
        <taxon>Mortierellomycetes</taxon>
        <taxon>Mortierellales</taxon>
        <taxon>Mortierellaceae</taxon>
        <taxon>Lobosporangium</taxon>
    </lineage>
</organism>
<keyword evidence="1" id="KW-1133">Transmembrane helix</keyword>
<feature type="transmembrane region" description="Helical" evidence="1">
    <location>
        <begin position="46"/>
        <end position="67"/>
    </location>
</feature>
<keyword evidence="1" id="KW-0812">Transmembrane</keyword>
<reference evidence="2 3" key="1">
    <citation type="submission" date="2016-07" db="EMBL/GenBank/DDBJ databases">
        <title>Pervasive Adenine N6-methylation of Active Genes in Fungi.</title>
        <authorList>
            <consortium name="DOE Joint Genome Institute"/>
            <person name="Mondo S.J."/>
            <person name="Dannebaum R.O."/>
            <person name="Kuo R.C."/>
            <person name="Labutti K."/>
            <person name="Haridas S."/>
            <person name="Kuo A."/>
            <person name="Salamov A."/>
            <person name="Ahrendt S.R."/>
            <person name="Lipzen A."/>
            <person name="Sullivan W."/>
            <person name="Andreopoulos W.B."/>
            <person name="Clum A."/>
            <person name="Lindquist E."/>
            <person name="Daum C."/>
            <person name="Ramamoorthy G.K."/>
            <person name="Gryganskyi A."/>
            <person name="Culley D."/>
            <person name="Magnuson J.K."/>
            <person name="James T.Y."/>
            <person name="O'Malley M.A."/>
            <person name="Stajich J.E."/>
            <person name="Spatafora J.W."/>
            <person name="Visel A."/>
            <person name="Grigoriev I.V."/>
        </authorList>
    </citation>
    <scope>NUCLEOTIDE SEQUENCE [LARGE SCALE GENOMIC DNA]</scope>
    <source>
        <strain evidence="2 3">NRRL 3116</strain>
    </source>
</reference>
<proteinExistence type="predicted"/>
<protein>
    <submittedName>
        <fullName evidence="2">Uncharacterized protein</fullName>
    </submittedName>
</protein>
<feature type="transmembrane region" description="Helical" evidence="1">
    <location>
        <begin position="12"/>
        <end position="34"/>
    </location>
</feature>
<name>A0A1Y2GQJ3_9FUNG</name>